<dbReference type="EMBL" id="FMZC01000025">
    <property type="protein sequence ID" value="SDE68211.1"/>
    <property type="molecule type" value="Genomic_DNA"/>
</dbReference>
<dbReference type="STRING" id="187868.SAMN05192589_12516"/>
<keyword evidence="3" id="KW-1185">Reference proteome</keyword>
<gene>
    <name evidence="2" type="ORF">SAMN05192589_12516</name>
</gene>
<sequence length="94" mass="10513">MTKSNPPAAGNRRVHTFPSPHRTPPPQVDTLTEPSHSVYRIARACQKLDVSRSTVYRLVKDKKLVLVKLGERASGITVTSMNRYIQQLEARSDG</sequence>
<proteinExistence type="predicted"/>
<name>A0A1G7EX39_9BURK</name>
<evidence type="ECO:0000256" key="1">
    <source>
        <dbReference type="SAM" id="MobiDB-lite"/>
    </source>
</evidence>
<dbReference type="AlphaFoldDB" id="A0A1G7EX39"/>
<accession>A0A1G7EX39</accession>
<evidence type="ECO:0000313" key="2">
    <source>
        <dbReference type="EMBL" id="SDE68211.1"/>
    </source>
</evidence>
<evidence type="ECO:0000313" key="3">
    <source>
        <dbReference type="Proteomes" id="UP000198781"/>
    </source>
</evidence>
<protein>
    <submittedName>
        <fullName evidence="2">Transcriptional regulator, AlpA family</fullName>
    </submittedName>
</protein>
<feature type="region of interest" description="Disordered" evidence="1">
    <location>
        <begin position="1"/>
        <end position="33"/>
    </location>
</feature>
<organism evidence="2 3">
    <name type="scientific">Paracidovorax valerianellae</name>
    <dbReference type="NCBI Taxonomy" id="187868"/>
    <lineage>
        <taxon>Bacteria</taxon>
        <taxon>Pseudomonadati</taxon>
        <taxon>Pseudomonadota</taxon>
        <taxon>Betaproteobacteria</taxon>
        <taxon>Burkholderiales</taxon>
        <taxon>Comamonadaceae</taxon>
        <taxon>Paracidovorax</taxon>
    </lineage>
</organism>
<reference evidence="2 3" key="1">
    <citation type="submission" date="2016-10" db="EMBL/GenBank/DDBJ databases">
        <authorList>
            <person name="de Groot N.N."/>
        </authorList>
    </citation>
    <scope>NUCLEOTIDE SEQUENCE [LARGE SCALE GENOMIC DNA]</scope>
    <source>
        <strain evidence="2 3">DSM 16619</strain>
    </source>
</reference>
<dbReference type="Proteomes" id="UP000198781">
    <property type="component" value="Unassembled WGS sequence"/>
</dbReference>